<evidence type="ECO:0000256" key="1">
    <source>
        <dbReference type="SAM" id="MobiDB-lite"/>
    </source>
</evidence>
<organism evidence="2 3">
    <name type="scientific">Albula glossodonta</name>
    <name type="common">roundjaw bonefish</name>
    <dbReference type="NCBI Taxonomy" id="121402"/>
    <lineage>
        <taxon>Eukaryota</taxon>
        <taxon>Metazoa</taxon>
        <taxon>Chordata</taxon>
        <taxon>Craniata</taxon>
        <taxon>Vertebrata</taxon>
        <taxon>Euteleostomi</taxon>
        <taxon>Actinopterygii</taxon>
        <taxon>Neopterygii</taxon>
        <taxon>Teleostei</taxon>
        <taxon>Albuliformes</taxon>
        <taxon>Albulidae</taxon>
        <taxon>Albula</taxon>
    </lineage>
</organism>
<evidence type="ECO:0000313" key="2">
    <source>
        <dbReference type="EMBL" id="KAG9341755.1"/>
    </source>
</evidence>
<keyword evidence="3" id="KW-1185">Reference proteome</keyword>
<feature type="non-terminal residue" evidence="2">
    <location>
        <position position="1"/>
    </location>
</feature>
<accession>A0A8T2NN19</accession>
<evidence type="ECO:0000313" key="3">
    <source>
        <dbReference type="Proteomes" id="UP000824540"/>
    </source>
</evidence>
<protein>
    <submittedName>
        <fullName evidence="2">Uncharacterized protein</fullName>
    </submittedName>
</protein>
<gene>
    <name evidence="2" type="ORF">JZ751_018822</name>
</gene>
<feature type="region of interest" description="Disordered" evidence="1">
    <location>
        <begin position="154"/>
        <end position="212"/>
    </location>
</feature>
<dbReference type="EMBL" id="JAFBMS010000033">
    <property type="protein sequence ID" value="KAG9341755.1"/>
    <property type="molecule type" value="Genomic_DNA"/>
</dbReference>
<name>A0A8T2NN19_9TELE</name>
<proteinExistence type="predicted"/>
<comment type="caution">
    <text evidence="2">The sequence shown here is derived from an EMBL/GenBank/DDBJ whole genome shotgun (WGS) entry which is preliminary data.</text>
</comment>
<reference evidence="2" key="1">
    <citation type="thesis" date="2021" institute="BYU ScholarsArchive" country="Provo, UT, USA">
        <title>Applications of and Algorithms for Genome Assembly and Genomic Analyses with an Emphasis on Marine Teleosts.</title>
        <authorList>
            <person name="Pickett B.D."/>
        </authorList>
    </citation>
    <scope>NUCLEOTIDE SEQUENCE</scope>
    <source>
        <strain evidence="2">HI-2016</strain>
    </source>
</reference>
<sequence length="212" mass="23911">MSIHIFLISDDRLRCPPSNVLSRPIQFHLLLGRPSPGTSYLEELLGKRCKPLPPGIRGYGSLKIDKTRHKENIRPVSHKAPQNLLRPCRVQALVTPWQRQGNNPTDTLELHSPGLSKTPLGSECRAPTKLMYCETQAFTQSMMEWPMASTQHADVLKRPGRAKRSSPRYLLRDIMQPPEAQKSQMTPNEMPPPQGASQIIRGHNITTVSERN</sequence>
<dbReference type="Proteomes" id="UP000824540">
    <property type="component" value="Unassembled WGS sequence"/>
</dbReference>
<dbReference type="AlphaFoldDB" id="A0A8T2NN19"/>